<name>A0A8S1BT27_9INSE</name>
<dbReference type="AlphaFoldDB" id="A0A8S1BT27"/>
<comment type="caution">
    <text evidence="10">Lacks conserved residue(s) required for the propagation of feature annotation.</text>
</comment>
<keyword evidence="8 10" id="KW-0675">Receptor</keyword>
<keyword evidence="4 10" id="KW-0812">Transmembrane</keyword>
<proteinExistence type="inferred from homology"/>
<feature type="transmembrane region" description="Helical" evidence="10">
    <location>
        <begin position="184"/>
        <end position="205"/>
    </location>
</feature>
<dbReference type="OrthoDB" id="6604226at2759"/>
<dbReference type="GO" id="GO:0005886">
    <property type="term" value="C:plasma membrane"/>
    <property type="evidence" value="ECO:0007669"/>
    <property type="project" value="UniProtKB-SubCell"/>
</dbReference>
<evidence type="ECO:0000256" key="3">
    <source>
        <dbReference type="ARBA" id="ARBA00022606"/>
    </source>
</evidence>
<dbReference type="EMBL" id="CADEPI010000007">
    <property type="protein sequence ID" value="CAB3362068.1"/>
    <property type="molecule type" value="Genomic_DNA"/>
</dbReference>
<dbReference type="GO" id="GO:0005549">
    <property type="term" value="F:odorant binding"/>
    <property type="evidence" value="ECO:0007669"/>
    <property type="project" value="InterPro"/>
</dbReference>
<keyword evidence="6 10" id="KW-1133">Transmembrane helix</keyword>
<evidence type="ECO:0000256" key="7">
    <source>
        <dbReference type="ARBA" id="ARBA00023136"/>
    </source>
</evidence>
<dbReference type="Pfam" id="PF02949">
    <property type="entry name" value="7tm_6"/>
    <property type="match status" value="1"/>
</dbReference>
<dbReference type="PANTHER" id="PTHR21137:SF35">
    <property type="entry name" value="ODORANT RECEPTOR 19A-RELATED"/>
    <property type="match status" value="1"/>
</dbReference>
<evidence type="ECO:0000256" key="9">
    <source>
        <dbReference type="ARBA" id="ARBA00023224"/>
    </source>
</evidence>
<protein>
    <recommendedName>
        <fullName evidence="10">Odorant receptor</fullName>
    </recommendedName>
</protein>
<feature type="transmembrane region" description="Helical" evidence="10">
    <location>
        <begin position="278"/>
        <end position="301"/>
    </location>
</feature>
<keyword evidence="9 10" id="KW-0807">Transducer</keyword>
<evidence type="ECO:0000256" key="10">
    <source>
        <dbReference type="RuleBase" id="RU351113"/>
    </source>
</evidence>
<comment type="similarity">
    <text evidence="10">Belongs to the insect chemoreceptor superfamily. Heteromeric odorant receptor channel (TC 1.A.69) family.</text>
</comment>
<evidence type="ECO:0000256" key="5">
    <source>
        <dbReference type="ARBA" id="ARBA00022725"/>
    </source>
</evidence>
<keyword evidence="12" id="KW-1185">Reference proteome</keyword>
<organism evidence="11 12">
    <name type="scientific">Cloeon dipterum</name>
    <dbReference type="NCBI Taxonomy" id="197152"/>
    <lineage>
        <taxon>Eukaryota</taxon>
        <taxon>Metazoa</taxon>
        <taxon>Ecdysozoa</taxon>
        <taxon>Arthropoda</taxon>
        <taxon>Hexapoda</taxon>
        <taxon>Insecta</taxon>
        <taxon>Pterygota</taxon>
        <taxon>Palaeoptera</taxon>
        <taxon>Ephemeroptera</taxon>
        <taxon>Pisciforma</taxon>
        <taxon>Baetidae</taxon>
        <taxon>Cloeon</taxon>
    </lineage>
</organism>
<keyword evidence="3 10" id="KW-0716">Sensory transduction</keyword>
<evidence type="ECO:0000256" key="1">
    <source>
        <dbReference type="ARBA" id="ARBA00004651"/>
    </source>
</evidence>
<keyword evidence="2" id="KW-1003">Cell membrane</keyword>
<evidence type="ECO:0000256" key="6">
    <source>
        <dbReference type="ARBA" id="ARBA00022989"/>
    </source>
</evidence>
<dbReference type="PANTHER" id="PTHR21137">
    <property type="entry name" value="ODORANT RECEPTOR"/>
    <property type="match status" value="1"/>
</dbReference>
<sequence length="405" mass="46060">MLLCEDSNLPLSKTILLCNLLSGYCLQPRCRRGSKWKRVFFVLQECYESALNLVIFGLTTAVAWVVLTGTKDSGGNFAAFINSIRGVLFATYICFSSLFLKFSKKQLQKIFKETTRIIKLEGFRQLQRQCLAKTTKRTVCSYFLPPLLAAYISVIMNFVLTVMVVSGYYEDKVFNTEESDSKKIYTTIDPFKYIRILIFLIFCYLKQASHDAIFLHLYCFVAEELKLLRQELRRVMKENQQILSAVVDPFVPMAINIESWVGFQQTLARLMRRINSFAYPYIIVMAGYNAGILCITAYLFSKLTDSPAFKLAVFGYMMNSIIRISLFCEAGHRLRKEGLAICDVIYKAPVLRTAPSVGLALHSVALDCQRSFVARGGPFFTLSVEFFTSVAGAVLTYFVVLIQFK</sequence>
<evidence type="ECO:0000256" key="8">
    <source>
        <dbReference type="ARBA" id="ARBA00023170"/>
    </source>
</evidence>
<comment type="caution">
    <text evidence="11">The sequence shown here is derived from an EMBL/GenBank/DDBJ whole genome shotgun (WGS) entry which is preliminary data.</text>
</comment>
<reference evidence="11 12" key="1">
    <citation type="submission" date="2020-04" db="EMBL/GenBank/DDBJ databases">
        <authorList>
            <person name="Alioto T."/>
            <person name="Alioto T."/>
            <person name="Gomez Garrido J."/>
        </authorList>
    </citation>
    <scope>NUCLEOTIDE SEQUENCE [LARGE SCALE GENOMIC DNA]</scope>
</reference>
<evidence type="ECO:0000256" key="4">
    <source>
        <dbReference type="ARBA" id="ARBA00022692"/>
    </source>
</evidence>
<feature type="transmembrane region" description="Helical" evidence="10">
    <location>
        <begin position="39"/>
        <end position="67"/>
    </location>
</feature>
<evidence type="ECO:0000256" key="2">
    <source>
        <dbReference type="ARBA" id="ARBA00022475"/>
    </source>
</evidence>
<keyword evidence="7 10" id="KW-0472">Membrane</keyword>
<evidence type="ECO:0000313" key="12">
    <source>
        <dbReference type="Proteomes" id="UP000494165"/>
    </source>
</evidence>
<keyword evidence="5 10" id="KW-0552">Olfaction</keyword>
<evidence type="ECO:0000313" key="11">
    <source>
        <dbReference type="EMBL" id="CAB3362068.1"/>
    </source>
</evidence>
<gene>
    <name evidence="11" type="ORF">CLODIP_2_CD01819</name>
</gene>
<feature type="transmembrane region" description="Helical" evidence="10">
    <location>
        <begin position="142"/>
        <end position="164"/>
    </location>
</feature>
<dbReference type="Proteomes" id="UP000494165">
    <property type="component" value="Unassembled WGS sequence"/>
</dbReference>
<dbReference type="GO" id="GO:0007165">
    <property type="term" value="P:signal transduction"/>
    <property type="evidence" value="ECO:0007669"/>
    <property type="project" value="UniProtKB-KW"/>
</dbReference>
<dbReference type="GO" id="GO:0004984">
    <property type="term" value="F:olfactory receptor activity"/>
    <property type="evidence" value="ECO:0007669"/>
    <property type="project" value="InterPro"/>
</dbReference>
<feature type="transmembrane region" description="Helical" evidence="10">
    <location>
        <begin position="379"/>
        <end position="404"/>
    </location>
</feature>
<comment type="subcellular location">
    <subcellularLocation>
        <location evidence="1 10">Cell membrane</location>
        <topology evidence="1 10">Multi-pass membrane protein</topology>
    </subcellularLocation>
</comment>
<accession>A0A8S1BT27</accession>
<dbReference type="InterPro" id="IPR004117">
    <property type="entry name" value="7tm6_olfct_rcpt"/>
</dbReference>
<feature type="transmembrane region" description="Helical" evidence="10">
    <location>
        <begin position="79"/>
        <end position="100"/>
    </location>
</feature>